<keyword evidence="4" id="KW-1185">Reference proteome</keyword>
<dbReference type="GeneID" id="38780796"/>
<sequence length="189" mass="22320">MLQAIKRFRIRELSALPKIDALTANSSLKIRNPFLPHKNPDTGRWAPPKYSLRRQAELIKKARASNTLNLLPPGLKFGVDEVIEAKEVKVAKPEVLARSEFWKYELEWEGKLKQKEVPGQDVGNKLYAGKRRMFKGHKWERTREQREEKRKMLMKGMAKRIERFKTTYRRKRPSPISVPRHTNYTRLPF</sequence>
<evidence type="ECO:0000256" key="1">
    <source>
        <dbReference type="SAM" id="MobiDB-lite"/>
    </source>
</evidence>
<dbReference type="EMBL" id="BFAD01000005">
    <property type="protein sequence ID" value="GBE83879.1"/>
    <property type="molecule type" value="Genomic_DNA"/>
</dbReference>
<evidence type="ECO:0000313" key="3">
    <source>
        <dbReference type="EMBL" id="GBE83879.1"/>
    </source>
</evidence>
<dbReference type="InParanoid" id="A0A401GP05"/>
<dbReference type="InterPro" id="IPR037507">
    <property type="entry name" value="Ribosomal_mL59"/>
</dbReference>
<name>A0A401GP05_9APHY</name>
<accession>A0A401GP05</accession>
<comment type="caution">
    <text evidence="3">The sequence shown here is derived from an EMBL/GenBank/DDBJ whole genome shotgun (WGS) entry which is preliminary data.</text>
</comment>
<gene>
    <name evidence="3" type="ORF">SCP_0509360</name>
</gene>
<dbReference type="PANTHER" id="PTHR28041">
    <property type="entry name" value="54S RIBOSOMAL PROTEIN L25, MITOCHONDRIAL"/>
    <property type="match status" value="1"/>
</dbReference>
<evidence type="ECO:0000259" key="2">
    <source>
        <dbReference type="Pfam" id="PF18126"/>
    </source>
</evidence>
<organism evidence="3 4">
    <name type="scientific">Sparassis crispa</name>
    <dbReference type="NCBI Taxonomy" id="139825"/>
    <lineage>
        <taxon>Eukaryota</taxon>
        <taxon>Fungi</taxon>
        <taxon>Dikarya</taxon>
        <taxon>Basidiomycota</taxon>
        <taxon>Agaricomycotina</taxon>
        <taxon>Agaricomycetes</taxon>
        <taxon>Polyporales</taxon>
        <taxon>Sparassidaceae</taxon>
        <taxon>Sparassis</taxon>
    </lineage>
</organism>
<feature type="domain" description="Large ribosomal subunit protein mL59" evidence="2">
    <location>
        <begin position="3"/>
        <end position="165"/>
    </location>
</feature>
<dbReference type="InterPro" id="IPR040922">
    <property type="entry name" value="Ribosomal_mL59_dom"/>
</dbReference>
<dbReference type="GO" id="GO:0003735">
    <property type="term" value="F:structural constituent of ribosome"/>
    <property type="evidence" value="ECO:0007669"/>
    <property type="project" value="InterPro"/>
</dbReference>
<dbReference type="Proteomes" id="UP000287166">
    <property type="component" value="Unassembled WGS sequence"/>
</dbReference>
<proteinExistence type="predicted"/>
<dbReference type="GO" id="GO:0005762">
    <property type="term" value="C:mitochondrial large ribosomal subunit"/>
    <property type="evidence" value="ECO:0007669"/>
    <property type="project" value="InterPro"/>
</dbReference>
<dbReference type="RefSeq" id="XP_027614792.1">
    <property type="nucleotide sequence ID" value="XM_027758991.1"/>
</dbReference>
<reference evidence="3 4" key="1">
    <citation type="journal article" date="2018" name="Sci. Rep.">
        <title>Genome sequence of the cauliflower mushroom Sparassis crispa (Hanabiratake) and its association with beneficial usage.</title>
        <authorList>
            <person name="Kiyama R."/>
            <person name="Furutani Y."/>
            <person name="Kawaguchi K."/>
            <person name="Nakanishi T."/>
        </authorList>
    </citation>
    <scope>NUCLEOTIDE SEQUENCE [LARGE SCALE GENOMIC DNA]</scope>
</reference>
<dbReference type="OrthoDB" id="18529at2759"/>
<dbReference type="STRING" id="139825.A0A401GP05"/>
<dbReference type="AlphaFoldDB" id="A0A401GP05"/>
<feature type="region of interest" description="Disordered" evidence="1">
    <location>
        <begin position="169"/>
        <end position="189"/>
    </location>
</feature>
<dbReference type="Pfam" id="PF18126">
    <property type="entry name" value="Mitoc_mL59"/>
    <property type="match status" value="1"/>
</dbReference>
<protein>
    <recommendedName>
        <fullName evidence="2">Large ribosomal subunit protein mL59 domain-containing protein</fullName>
    </recommendedName>
</protein>
<dbReference type="PANTHER" id="PTHR28041:SF1">
    <property type="entry name" value="LARGE RIBOSOMAL SUBUNIT PROTEIN ML59"/>
    <property type="match status" value="1"/>
</dbReference>
<evidence type="ECO:0000313" key="4">
    <source>
        <dbReference type="Proteomes" id="UP000287166"/>
    </source>
</evidence>
<feature type="compositionally biased region" description="Polar residues" evidence="1">
    <location>
        <begin position="180"/>
        <end position="189"/>
    </location>
</feature>